<dbReference type="Proteomes" id="UP000305948">
    <property type="component" value="Unassembled WGS sequence"/>
</dbReference>
<dbReference type="AlphaFoldDB" id="A0A5C3MYS9"/>
<dbReference type="EMBL" id="ML213513">
    <property type="protein sequence ID" value="TFK50360.1"/>
    <property type="molecule type" value="Genomic_DNA"/>
</dbReference>
<gene>
    <name evidence="1" type="ORF">OE88DRAFT_1660695</name>
</gene>
<organism evidence="1 2">
    <name type="scientific">Heliocybe sulcata</name>
    <dbReference type="NCBI Taxonomy" id="5364"/>
    <lineage>
        <taxon>Eukaryota</taxon>
        <taxon>Fungi</taxon>
        <taxon>Dikarya</taxon>
        <taxon>Basidiomycota</taxon>
        <taxon>Agaricomycotina</taxon>
        <taxon>Agaricomycetes</taxon>
        <taxon>Gloeophyllales</taxon>
        <taxon>Gloeophyllaceae</taxon>
        <taxon>Heliocybe</taxon>
    </lineage>
</organism>
<reference evidence="1 2" key="1">
    <citation type="journal article" date="2019" name="Nat. Ecol. Evol.">
        <title>Megaphylogeny resolves global patterns of mushroom evolution.</title>
        <authorList>
            <person name="Varga T."/>
            <person name="Krizsan K."/>
            <person name="Foldi C."/>
            <person name="Dima B."/>
            <person name="Sanchez-Garcia M."/>
            <person name="Sanchez-Ramirez S."/>
            <person name="Szollosi G.J."/>
            <person name="Szarkandi J.G."/>
            <person name="Papp V."/>
            <person name="Albert L."/>
            <person name="Andreopoulos W."/>
            <person name="Angelini C."/>
            <person name="Antonin V."/>
            <person name="Barry K.W."/>
            <person name="Bougher N.L."/>
            <person name="Buchanan P."/>
            <person name="Buyck B."/>
            <person name="Bense V."/>
            <person name="Catcheside P."/>
            <person name="Chovatia M."/>
            <person name="Cooper J."/>
            <person name="Damon W."/>
            <person name="Desjardin D."/>
            <person name="Finy P."/>
            <person name="Geml J."/>
            <person name="Haridas S."/>
            <person name="Hughes K."/>
            <person name="Justo A."/>
            <person name="Karasinski D."/>
            <person name="Kautmanova I."/>
            <person name="Kiss B."/>
            <person name="Kocsube S."/>
            <person name="Kotiranta H."/>
            <person name="LaButti K.M."/>
            <person name="Lechner B.E."/>
            <person name="Liimatainen K."/>
            <person name="Lipzen A."/>
            <person name="Lukacs Z."/>
            <person name="Mihaltcheva S."/>
            <person name="Morgado L.N."/>
            <person name="Niskanen T."/>
            <person name="Noordeloos M.E."/>
            <person name="Ohm R.A."/>
            <person name="Ortiz-Santana B."/>
            <person name="Ovrebo C."/>
            <person name="Racz N."/>
            <person name="Riley R."/>
            <person name="Savchenko A."/>
            <person name="Shiryaev A."/>
            <person name="Soop K."/>
            <person name="Spirin V."/>
            <person name="Szebenyi C."/>
            <person name="Tomsovsky M."/>
            <person name="Tulloss R.E."/>
            <person name="Uehling J."/>
            <person name="Grigoriev I.V."/>
            <person name="Vagvolgyi C."/>
            <person name="Papp T."/>
            <person name="Martin F.M."/>
            <person name="Miettinen O."/>
            <person name="Hibbett D.S."/>
            <person name="Nagy L.G."/>
        </authorList>
    </citation>
    <scope>NUCLEOTIDE SEQUENCE [LARGE SCALE GENOMIC DNA]</scope>
    <source>
        <strain evidence="1 2">OMC1185</strain>
    </source>
</reference>
<proteinExistence type="predicted"/>
<sequence>MTSHHKNAQVWACECYLRYICQTVSSSRTAMQDSIIRQGDNSELDCQGVDDT</sequence>
<keyword evidence="2" id="KW-1185">Reference proteome</keyword>
<protein>
    <submittedName>
        <fullName evidence="1">Uncharacterized protein</fullName>
    </submittedName>
</protein>
<evidence type="ECO:0000313" key="2">
    <source>
        <dbReference type="Proteomes" id="UP000305948"/>
    </source>
</evidence>
<evidence type="ECO:0000313" key="1">
    <source>
        <dbReference type="EMBL" id="TFK50360.1"/>
    </source>
</evidence>
<name>A0A5C3MYS9_9AGAM</name>
<accession>A0A5C3MYS9</accession>